<name>A0A316X3A2_9FLAO</name>
<dbReference type="Gene3D" id="2.60.120.10">
    <property type="entry name" value="Jelly Rolls"/>
    <property type="match status" value="1"/>
</dbReference>
<feature type="domain" description="Sugar 3,4-ketoisomerase QdtA cupin" evidence="1">
    <location>
        <begin position="3"/>
        <end position="131"/>
    </location>
</feature>
<proteinExistence type="predicted"/>
<dbReference type="InterPro" id="IPR014710">
    <property type="entry name" value="RmlC-like_jellyroll"/>
</dbReference>
<organism evidence="2 3">
    <name type="scientific">Chryseobacterium viscerum</name>
    <dbReference type="NCBI Taxonomy" id="1037377"/>
    <lineage>
        <taxon>Bacteria</taxon>
        <taxon>Pseudomonadati</taxon>
        <taxon>Bacteroidota</taxon>
        <taxon>Flavobacteriia</taxon>
        <taxon>Flavobacteriales</taxon>
        <taxon>Weeksellaceae</taxon>
        <taxon>Chryseobacterium group</taxon>
        <taxon>Chryseobacterium</taxon>
    </lineage>
</organism>
<dbReference type="Pfam" id="PF05523">
    <property type="entry name" value="FdtA"/>
    <property type="match status" value="1"/>
</dbReference>
<comment type="caution">
    <text evidence="2">The sequence shown here is derived from an EMBL/GenBank/DDBJ whole genome shotgun (WGS) entry which is preliminary data.</text>
</comment>
<dbReference type="SUPFAM" id="SSF51182">
    <property type="entry name" value="RmlC-like cupins"/>
    <property type="match status" value="1"/>
</dbReference>
<reference evidence="2 3" key="1">
    <citation type="submission" date="2018-04" db="EMBL/GenBank/DDBJ databases">
        <title>Chryseobacterium oncorhynchi 701B-08T from rainbow trout, and Chryseobacterium viscerum 687B-08T from diseased fish.</title>
        <authorList>
            <person name="Jeong J.-J."/>
            <person name="Lee Y.J."/>
            <person name="Pathiraja D."/>
            <person name="Park B."/>
            <person name="Choi I.-G."/>
            <person name="Kim K.D."/>
        </authorList>
    </citation>
    <scope>NUCLEOTIDE SEQUENCE [LARGE SCALE GENOMIC DNA]</scope>
    <source>
        <strain evidence="2 3">687B-08</strain>
    </source>
</reference>
<dbReference type="RefSeq" id="WP_103231866.1">
    <property type="nucleotide sequence ID" value="NZ_PPEG02000001.1"/>
</dbReference>
<dbReference type="CDD" id="cd20292">
    <property type="entry name" value="cupin_QdtA-like"/>
    <property type="match status" value="1"/>
</dbReference>
<evidence type="ECO:0000313" key="2">
    <source>
        <dbReference type="EMBL" id="PWN65350.1"/>
    </source>
</evidence>
<evidence type="ECO:0000259" key="1">
    <source>
        <dbReference type="Pfam" id="PF05523"/>
    </source>
</evidence>
<dbReference type="Proteomes" id="UP000236413">
    <property type="component" value="Unassembled WGS sequence"/>
</dbReference>
<dbReference type="EMBL" id="PPEG02000001">
    <property type="protein sequence ID" value="PWN65350.1"/>
    <property type="molecule type" value="Genomic_DNA"/>
</dbReference>
<dbReference type="AlphaFoldDB" id="A0A316X3A2"/>
<dbReference type="InterPro" id="IPR008894">
    <property type="entry name" value="QdtA_cupin_dom"/>
</dbReference>
<gene>
    <name evidence="2" type="ORF">C1634_001000</name>
</gene>
<sequence>MEKVQYFDLEKIGDSSLGFITVAENLENIPFEIKRVYWTYYTPQDVIRGGHAHKNLEQLIFAVSGIIEFNTENKDGHKETFVLNSPSKGIYFPKLVWRDIKFSHNAVLLCLASLPYSEDDYIRDYQEFQKLIE</sequence>
<accession>A0A316X3A2</accession>
<dbReference type="InterPro" id="IPR011051">
    <property type="entry name" value="RmlC_Cupin_sf"/>
</dbReference>
<evidence type="ECO:0000313" key="3">
    <source>
        <dbReference type="Proteomes" id="UP000236413"/>
    </source>
</evidence>
<protein>
    <submittedName>
        <fullName evidence="2">WxcM-like domain-containing protein</fullName>
    </submittedName>
</protein>